<dbReference type="EMBL" id="CP071796">
    <property type="protein sequence ID" value="QTD45043.1"/>
    <property type="molecule type" value="Genomic_DNA"/>
</dbReference>
<feature type="chain" id="PRO_5037524541" evidence="1">
    <location>
        <begin position="23"/>
        <end position="311"/>
    </location>
</feature>
<name>A0A975CKC7_9BURK</name>
<sequence length="311" mass="32006">MKKFAVTAIAAAAALGAGVAQAYTQGTFSNGFVVPNAYHEGMGNTTAVGITNASAAPVSVYWTFFDQDSNHVTDGCFVMTGKDYEPFVWAAKSGTGLEKARGYLVFAQGATAPAAGKCAANDTLASPASGMISGSAFQVITGSQDVGYTPVIDGPLTIGGAPTDLTTLGPNSLTAVAGAAPVGNVMTMRYFVDGAAAGNDTAIAVWSVGDQRGTHTVNMYDDKQERKSVNFALTKKELDWFNPETIGGRPAHFTDGFIEWNTGVVPGDYPGLVPAEALGSKPGVLGVFTFSVINSPAFGAMQTILGAHRAP</sequence>
<evidence type="ECO:0000256" key="1">
    <source>
        <dbReference type="SAM" id="SignalP"/>
    </source>
</evidence>
<keyword evidence="1" id="KW-0732">Signal</keyword>
<accession>A0A975CKC7</accession>
<reference evidence="2" key="1">
    <citation type="submission" date="2021-03" db="EMBL/GenBank/DDBJ databases">
        <title>Ottowia sp. 27C isolated from the cloaca of a Giant Asian pond turtle (Heosemys grandis).</title>
        <authorList>
            <person name="Spergser J."/>
            <person name="Busse H.-J."/>
        </authorList>
    </citation>
    <scope>NUCLEOTIDE SEQUENCE</scope>
    <source>
        <strain evidence="2">27C</strain>
    </source>
</reference>
<dbReference type="RefSeq" id="WP_208008795.1">
    <property type="nucleotide sequence ID" value="NZ_CP071796.1"/>
</dbReference>
<organism evidence="2 3">
    <name type="scientific">Ottowia testudinis</name>
    <dbReference type="NCBI Taxonomy" id="2816950"/>
    <lineage>
        <taxon>Bacteria</taxon>
        <taxon>Pseudomonadati</taxon>
        <taxon>Pseudomonadota</taxon>
        <taxon>Betaproteobacteria</taxon>
        <taxon>Burkholderiales</taxon>
        <taxon>Comamonadaceae</taxon>
        <taxon>Ottowia</taxon>
    </lineage>
</organism>
<evidence type="ECO:0000313" key="3">
    <source>
        <dbReference type="Proteomes" id="UP000663903"/>
    </source>
</evidence>
<dbReference type="KEGG" id="otd:J1M35_18745"/>
<dbReference type="Proteomes" id="UP000663903">
    <property type="component" value="Chromosome"/>
</dbReference>
<protein>
    <submittedName>
        <fullName evidence="2">Uncharacterized protein</fullName>
    </submittedName>
</protein>
<gene>
    <name evidence="2" type="ORF">J1M35_18745</name>
</gene>
<keyword evidence="3" id="KW-1185">Reference proteome</keyword>
<proteinExistence type="predicted"/>
<feature type="signal peptide" evidence="1">
    <location>
        <begin position="1"/>
        <end position="22"/>
    </location>
</feature>
<evidence type="ECO:0000313" key="2">
    <source>
        <dbReference type="EMBL" id="QTD45043.1"/>
    </source>
</evidence>
<dbReference type="AlphaFoldDB" id="A0A975CKC7"/>